<dbReference type="Gene3D" id="3.20.20.80">
    <property type="entry name" value="Glycosidases"/>
    <property type="match status" value="1"/>
</dbReference>
<dbReference type="Pfam" id="PF08532">
    <property type="entry name" value="Glyco_hydro_42M"/>
    <property type="match status" value="1"/>
</dbReference>
<sequence>MKCLPRLLLAALCLTVLFPCSGLLAQDSEKAYSPDSLPMEVGQEPLIFRLRRGTAATDDAERWARAHTEENIRKIAESGEKFFYTHFYKGFGFQAEKEEMDLTVQTAAWARKYGMQAGVYFQWGSVVWETFLQENPRAKDWVLLDRDGHPVRINYGHYYWRYLPDLRSPEYMHWYKETVLRYCIEKVKPRYIFLDNVAENPPVSWQPLHNRYWVEGFRDYLRTNYTAEQRKEMLGYSSVDYVLPPYWEWENDKVVNDPIMQRWIDFRCKSVTDAVAETCRFIKSLDSTIAVGVNIHEISRENRAITGIDPVAVCNRTGVDAWSGEIWDEAELTPEGVLISPIREYKACRTLKVAFQSGGRGPLGRAVKMAFSYRLRIPGGGYLGAPGRASYLNGPSPNDKFYQYVDYYRDTESVADVAVLHSYPSLAYNSFDPLASTIGFEQTLIQAKVPFDIIFEENLKDLSKYKVLVLANTECMADSEIAAVRAFVRNGGALVATGSASLYNQWRRPRPEFGLGDVLGLTREEARKTFDSYQISDAVSTWVGAAGLYAKRGAFGKGRAVYIPRVIPAYQGTTVRMNLPVNWPELEEAVRWAAGGEFSVRVQAPLTVVMNLYRKKEKDQMILHLVNFKPDLIREIPVELNIPSGKKVRSVTLISTDREGTQPVNFSVDKAVLNFRVPQLQLYDMLVIQLG</sequence>
<organism evidence="3 4">
    <name type="scientific">Candidatus Glassbacteria bacterium RIFCSPLOWO2_12_FULL_58_11</name>
    <dbReference type="NCBI Taxonomy" id="1817867"/>
    <lineage>
        <taxon>Bacteria</taxon>
        <taxon>Candidatus Glassiibacteriota</taxon>
    </lineage>
</organism>
<dbReference type="Gene3D" id="3.40.50.880">
    <property type="match status" value="1"/>
</dbReference>
<dbReference type="InterPro" id="IPR029062">
    <property type="entry name" value="Class_I_gatase-like"/>
</dbReference>
<name>A0A1F5Z249_9BACT</name>
<dbReference type="EMBL" id="MFIX01000025">
    <property type="protein sequence ID" value="OGG06539.1"/>
    <property type="molecule type" value="Genomic_DNA"/>
</dbReference>
<feature type="chain" id="PRO_5009522798" description="Beta-galactosidase trimerisation domain-containing protein" evidence="1">
    <location>
        <begin position="26"/>
        <end position="691"/>
    </location>
</feature>
<dbReference type="InterPro" id="IPR013738">
    <property type="entry name" value="Beta_galactosidase_Trimer"/>
</dbReference>
<dbReference type="Proteomes" id="UP000179129">
    <property type="component" value="Unassembled WGS sequence"/>
</dbReference>
<evidence type="ECO:0000256" key="1">
    <source>
        <dbReference type="SAM" id="SignalP"/>
    </source>
</evidence>
<dbReference type="AlphaFoldDB" id="A0A1F5Z249"/>
<evidence type="ECO:0000259" key="2">
    <source>
        <dbReference type="Pfam" id="PF08532"/>
    </source>
</evidence>
<protein>
    <recommendedName>
        <fullName evidence="2">Beta-galactosidase trimerisation domain-containing protein</fullName>
    </recommendedName>
</protein>
<keyword evidence="1" id="KW-0732">Signal</keyword>
<dbReference type="CDD" id="cd03143">
    <property type="entry name" value="A4_beta-galactosidase_middle_domain"/>
    <property type="match status" value="1"/>
</dbReference>
<dbReference type="STRING" id="1817867.A3F83_13040"/>
<dbReference type="GO" id="GO:0005975">
    <property type="term" value="P:carbohydrate metabolic process"/>
    <property type="evidence" value="ECO:0007669"/>
    <property type="project" value="InterPro"/>
</dbReference>
<proteinExistence type="predicted"/>
<dbReference type="GO" id="GO:0004565">
    <property type="term" value="F:beta-galactosidase activity"/>
    <property type="evidence" value="ECO:0007669"/>
    <property type="project" value="InterPro"/>
</dbReference>
<accession>A0A1F5Z249</accession>
<feature type="signal peptide" evidence="1">
    <location>
        <begin position="1"/>
        <end position="25"/>
    </location>
</feature>
<gene>
    <name evidence="3" type="ORF">A3F83_13040</name>
</gene>
<feature type="domain" description="Beta-galactosidase trimerisation" evidence="2">
    <location>
        <begin position="442"/>
        <end position="502"/>
    </location>
</feature>
<dbReference type="Gene3D" id="2.60.40.1180">
    <property type="entry name" value="Golgi alpha-mannosidase II"/>
    <property type="match status" value="1"/>
</dbReference>
<reference evidence="3 4" key="1">
    <citation type="journal article" date="2016" name="Nat. Commun.">
        <title>Thousands of microbial genomes shed light on interconnected biogeochemical processes in an aquifer system.</title>
        <authorList>
            <person name="Anantharaman K."/>
            <person name="Brown C.T."/>
            <person name="Hug L.A."/>
            <person name="Sharon I."/>
            <person name="Castelle C.J."/>
            <person name="Probst A.J."/>
            <person name="Thomas B.C."/>
            <person name="Singh A."/>
            <person name="Wilkins M.J."/>
            <person name="Karaoz U."/>
            <person name="Brodie E.L."/>
            <person name="Williams K.H."/>
            <person name="Hubbard S.S."/>
            <person name="Banfield J.F."/>
        </authorList>
    </citation>
    <scope>NUCLEOTIDE SEQUENCE [LARGE SCALE GENOMIC DNA]</scope>
</reference>
<dbReference type="SUPFAM" id="SSF52317">
    <property type="entry name" value="Class I glutamine amidotransferase-like"/>
    <property type="match status" value="1"/>
</dbReference>
<dbReference type="InterPro" id="IPR013780">
    <property type="entry name" value="Glyco_hydro_b"/>
</dbReference>
<comment type="caution">
    <text evidence="3">The sequence shown here is derived from an EMBL/GenBank/DDBJ whole genome shotgun (WGS) entry which is preliminary data.</text>
</comment>
<evidence type="ECO:0000313" key="4">
    <source>
        <dbReference type="Proteomes" id="UP000179129"/>
    </source>
</evidence>
<evidence type="ECO:0000313" key="3">
    <source>
        <dbReference type="EMBL" id="OGG06539.1"/>
    </source>
</evidence>